<feature type="domain" description="Phosphatidic acid phosphatase type 2/haloperoxidase" evidence="1">
    <location>
        <begin position="333"/>
        <end position="465"/>
    </location>
</feature>
<name>A0A7G5GXB3_9BACT</name>
<dbReference type="GO" id="GO:0004601">
    <property type="term" value="F:peroxidase activity"/>
    <property type="evidence" value="ECO:0007669"/>
    <property type="project" value="UniProtKB-KW"/>
</dbReference>
<gene>
    <name evidence="2" type="ORF">H3H32_00610</name>
</gene>
<proteinExistence type="predicted"/>
<dbReference type="SUPFAM" id="SSF48317">
    <property type="entry name" value="Acid phosphatase/Vanadium-dependent haloperoxidase"/>
    <property type="match status" value="1"/>
</dbReference>
<dbReference type="PANTHER" id="PTHR34599">
    <property type="entry name" value="PEROXIDASE-RELATED"/>
    <property type="match status" value="1"/>
</dbReference>
<dbReference type="AlphaFoldDB" id="A0A7G5GXB3"/>
<keyword evidence="2" id="KW-0575">Peroxidase</keyword>
<reference evidence="2 3" key="1">
    <citation type="submission" date="2020-07" db="EMBL/GenBank/DDBJ databases">
        <title>Spirosoma foliorum sp. nov., isolated from the leaves on the Nejang mountain Korea, Republic of.</title>
        <authorList>
            <person name="Ho H."/>
            <person name="Lee Y.-J."/>
            <person name="Nurcahyanto D.-A."/>
            <person name="Kim S.-G."/>
        </authorList>
    </citation>
    <scope>NUCLEOTIDE SEQUENCE [LARGE SCALE GENOMIC DNA]</scope>
    <source>
        <strain evidence="2 3">PL0136</strain>
    </source>
</reference>
<evidence type="ECO:0000313" key="3">
    <source>
        <dbReference type="Proteomes" id="UP000515369"/>
    </source>
</evidence>
<evidence type="ECO:0000313" key="2">
    <source>
        <dbReference type="EMBL" id="QMW03505.1"/>
    </source>
</evidence>
<keyword evidence="3" id="KW-1185">Reference proteome</keyword>
<dbReference type="Proteomes" id="UP000515369">
    <property type="component" value="Chromosome"/>
</dbReference>
<dbReference type="Pfam" id="PF01569">
    <property type="entry name" value="PAP2"/>
    <property type="match status" value="1"/>
</dbReference>
<evidence type="ECO:0000259" key="1">
    <source>
        <dbReference type="Pfam" id="PF01569"/>
    </source>
</evidence>
<dbReference type="Gene3D" id="1.10.606.20">
    <property type="match status" value="1"/>
</dbReference>
<keyword evidence="2" id="KW-0560">Oxidoreductase</keyword>
<dbReference type="KEGG" id="sfol:H3H32_00610"/>
<dbReference type="PANTHER" id="PTHR34599:SF1">
    <property type="entry name" value="PHOSPHATIDIC ACID PHOSPHATASE TYPE 2_HALOPEROXIDASE DOMAIN-CONTAINING PROTEIN"/>
    <property type="match status" value="1"/>
</dbReference>
<sequence>MNLPTHLKTCRINFTNVKKISQYGLIIAFLWIVAACKSPTEDVAPVQTAGTTDASVSNQWTTLFLTVERYAPGYRPPVAARALAYIGLAAYETVVPGSANYRSIAPAFSGLVIPKPESGKVYRWDVAVNEAYYLMMKGFFPHVVDADKARIDSLHTKLAVAVGAADELDRSKKFGQDVASAVLAYSKTDAAGDAAYLRNQPTDYVPPTGVGKWQPTAPDFGRALLPYWGKVRTFVANEADKLAKAPLDYSTNVKSTLFAQGLEIYSNTTPLSKEQQWIGEFWSDDIYKLTFEPAGRWIAIAQQVVVKEKVALDKAVYTYAKVGMGLSDIGVACWNSKYVYNIERPITYIRKTVDPTWVTRLNNPISILVGVTPPFPSYPSGHSSFGGVAAEVLTNIYGPDYAMTDRCHEGRTEFNGAPRSFNNFYEMAQENAYSRVVLGVHYRMDCEEGLRMGYAIGRKVNQLVWEK</sequence>
<dbReference type="RefSeq" id="WP_182460762.1">
    <property type="nucleotide sequence ID" value="NZ_CP059732.1"/>
</dbReference>
<dbReference type="InterPro" id="IPR036938">
    <property type="entry name" value="PAP2/HPO_sf"/>
</dbReference>
<dbReference type="InterPro" id="IPR052559">
    <property type="entry name" value="V-haloperoxidase"/>
</dbReference>
<dbReference type="CDD" id="cd03398">
    <property type="entry name" value="PAP2_haloperoxidase"/>
    <property type="match status" value="1"/>
</dbReference>
<dbReference type="InterPro" id="IPR000326">
    <property type="entry name" value="PAP2/HPO"/>
</dbReference>
<accession>A0A7G5GXB3</accession>
<dbReference type="EMBL" id="CP059732">
    <property type="protein sequence ID" value="QMW03505.1"/>
    <property type="molecule type" value="Genomic_DNA"/>
</dbReference>
<organism evidence="2 3">
    <name type="scientific">Spirosoma foliorum</name>
    <dbReference type="NCBI Taxonomy" id="2710596"/>
    <lineage>
        <taxon>Bacteria</taxon>
        <taxon>Pseudomonadati</taxon>
        <taxon>Bacteroidota</taxon>
        <taxon>Cytophagia</taxon>
        <taxon>Cytophagales</taxon>
        <taxon>Cytophagaceae</taxon>
        <taxon>Spirosoma</taxon>
    </lineage>
</organism>
<protein>
    <submittedName>
        <fullName evidence="2">Vanadium-dependent haloperoxidase</fullName>
    </submittedName>
</protein>